<keyword evidence="1" id="KW-0732">Signal</keyword>
<keyword evidence="3" id="KW-1185">Reference proteome</keyword>
<organism evidence="2 3">
    <name type="scientific">Flavobacterium suzhouense</name>
    <dbReference type="NCBI Taxonomy" id="1529638"/>
    <lineage>
        <taxon>Bacteria</taxon>
        <taxon>Pseudomonadati</taxon>
        <taxon>Bacteroidota</taxon>
        <taxon>Flavobacteriia</taxon>
        <taxon>Flavobacteriales</taxon>
        <taxon>Flavobacteriaceae</taxon>
        <taxon>Flavobacterium</taxon>
    </lineage>
</organism>
<evidence type="ECO:0000313" key="2">
    <source>
        <dbReference type="EMBL" id="MFD2601550.1"/>
    </source>
</evidence>
<dbReference type="EMBL" id="JBHUMD010000007">
    <property type="protein sequence ID" value="MFD2601550.1"/>
    <property type="molecule type" value="Genomic_DNA"/>
</dbReference>
<feature type="signal peptide" evidence="1">
    <location>
        <begin position="1"/>
        <end position="18"/>
    </location>
</feature>
<dbReference type="Pfam" id="PF10677">
    <property type="entry name" value="DUF2490"/>
    <property type="match status" value="1"/>
</dbReference>
<proteinExistence type="predicted"/>
<dbReference type="RefSeq" id="WP_379820118.1">
    <property type="nucleotide sequence ID" value="NZ_JBHUMD010000007.1"/>
</dbReference>
<reference evidence="3" key="1">
    <citation type="journal article" date="2019" name="Int. J. Syst. Evol. Microbiol.">
        <title>The Global Catalogue of Microorganisms (GCM) 10K type strain sequencing project: providing services to taxonomists for standard genome sequencing and annotation.</title>
        <authorList>
            <consortium name="The Broad Institute Genomics Platform"/>
            <consortium name="The Broad Institute Genome Sequencing Center for Infectious Disease"/>
            <person name="Wu L."/>
            <person name="Ma J."/>
        </authorList>
    </citation>
    <scope>NUCLEOTIDE SEQUENCE [LARGE SCALE GENOMIC DNA]</scope>
    <source>
        <strain evidence="3">KCTC 42107</strain>
    </source>
</reference>
<feature type="chain" id="PRO_5046794350" evidence="1">
    <location>
        <begin position="19"/>
        <end position="245"/>
    </location>
</feature>
<evidence type="ECO:0000313" key="3">
    <source>
        <dbReference type="Proteomes" id="UP001597480"/>
    </source>
</evidence>
<evidence type="ECO:0000256" key="1">
    <source>
        <dbReference type="SAM" id="SignalP"/>
    </source>
</evidence>
<gene>
    <name evidence="2" type="ORF">ACFSR3_05740</name>
</gene>
<accession>A0ABW5NRW1</accession>
<sequence length="245" mass="28460">MKKIFLSLLLLLNLCALTAQTRKDFTGWGAVFASYKLNDKLSIHFDAQLRSSDEWEKFQSVLLRPGLNYNINSKSIATVGYAYIDTQRSKDGIAGWIPEHRIWQQYIYKQGFNLDGRNTSLQHRLRLEERFVGMGVVENNQLIRDDFEFALRLRYFARMIMPLQKTDNFTKGAFVAFQDELLFNIQNNDKITNGKVFDQNRAYVALGWRFSSKFDLEAGYMNQYVVGRSLDVSNSIIQLAGYVRM</sequence>
<dbReference type="InterPro" id="IPR019619">
    <property type="entry name" value="DUF2490"/>
</dbReference>
<comment type="caution">
    <text evidence="2">The sequence shown here is derived from an EMBL/GenBank/DDBJ whole genome shotgun (WGS) entry which is preliminary data.</text>
</comment>
<name>A0ABW5NRW1_9FLAO</name>
<protein>
    <submittedName>
        <fullName evidence="2">DUF2490 domain-containing protein</fullName>
    </submittedName>
</protein>
<dbReference type="Proteomes" id="UP001597480">
    <property type="component" value="Unassembled WGS sequence"/>
</dbReference>